<evidence type="ECO:0000313" key="2">
    <source>
        <dbReference type="Proteomes" id="UP000620559"/>
    </source>
</evidence>
<dbReference type="AlphaFoldDB" id="A0A8J7FH86"/>
<dbReference type="EMBL" id="JADEWL010000039">
    <property type="protein sequence ID" value="MBE9213701.1"/>
    <property type="molecule type" value="Genomic_DNA"/>
</dbReference>
<name>A0A8J7FH86_9CYAN</name>
<evidence type="ECO:0000313" key="1">
    <source>
        <dbReference type="EMBL" id="MBE9213701.1"/>
    </source>
</evidence>
<dbReference type="RefSeq" id="WP_193920854.1">
    <property type="nucleotide sequence ID" value="NZ_JADEWL010000039.1"/>
</dbReference>
<dbReference type="Proteomes" id="UP000620559">
    <property type="component" value="Unassembled WGS sequence"/>
</dbReference>
<sequence length="120" mass="13563">MIPGFFGDEDALFFEIELISSDGLELPVDALFDTGFSAWLAINNQDLDALGWTYIKQQPMFTARGEAEFEIYLGKVIFGGQEYDIPVHVGYGLTEVLLGRQWLQSKRLVVDINKNELTLE</sequence>
<organism evidence="1 2">
    <name type="scientific">Plectonema cf. radiosum LEGE 06105</name>
    <dbReference type="NCBI Taxonomy" id="945769"/>
    <lineage>
        <taxon>Bacteria</taxon>
        <taxon>Bacillati</taxon>
        <taxon>Cyanobacteriota</taxon>
        <taxon>Cyanophyceae</taxon>
        <taxon>Oscillatoriophycideae</taxon>
        <taxon>Oscillatoriales</taxon>
        <taxon>Microcoleaceae</taxon>
        <taxon>Plectonema</taxon>
    </lineage>
</organism>
<keyword evidence="1" id="KW-0645">Protease</keyword>
<dbReference type="InterPro" id="IPR021109">
    <property type="entry name" value="Peptidase_aspartic_dom_sf"/>
</dbReference>
<dbReference type="Gene3D" id="2.40.70.10">
    <property type="entry name" value="Acid Proteases"/>
    <property type="match status" value="1"/>
</dbReference>
<gene>
    <name evidence="1" type="ORF">IQ247_13675</name>
</gene>
<proteinExistence type="predicted"/>
<dbReference type="GO" id="GO:0008233">
    <property type="term" value="F:peptidase activity"/>
    <property type="evidence" value="ECO:0007669"/>
    <property type="project" value="UniProtKB-KW"/>
</dbReference>
<dbReference type="GO" id="GO:0006508">
    <property type="term" value="P:proteolysis"/>
    <property type="evidence" value="ECO:0007669"/>
    <property type="project" value="UniProtKB-KW"/>
</dbReference>
<comment type="caution">
    <text evidence="1">The sequence shown here is derived from an EMBL/GenBank/DDBJ whole genome shotgun (WGS) entry which is preliminary data.</text>
</comment>
<keyword evidence="1" id="KW-0378">Hydrolase</keyword>
<accession>A0A8J7FH86</accession>
<keyword evidence="2" id="KW-1185">Reference proteome</keyword>
<protein>
    <submittedName>
        <fullName evidence="1">Aspartyl protease</fullName>
    </submittedName>
</protein>
<reference evidence="1" key="1">
    <citation type="submission" date="2020-10" db="EMBL/GenBank/DDBJ databases">
        <authorList>
            <person name="Castelo-Branco R."/>
            <person name="Eusebio N."/>
            <person name="Adriana R."/>
            <person name="Vieira A."/>
            <person name="Brugerolle De Fraissinette N."/>
            <person name="Rezende De Castro R."/>
            <person name="Schneider M.P."/>
            <person name="Vasconcelos V."/>
            <person name="Leao P.N."/>
        </authorList>
    </citation>
    <scope>NUCLEOTIDE SEQUENCE</scope>
    <source>
        <strain evidence="1">LEGE 06105</strain>
    </source>
</reference>